<gene>
    <name evidence="1" type="ORF">Mgra_00003925</name>
</gene>
<name>A0A8S9ZUE5_9BILA</name>
<evidence type="ECO:0000313" key="1">
    <source>
        <dbReference type="EMBL" id="KAF7636743.1"/>
    </source>
</evidence>
<evidence type="ECO:0000313" key="2">
    <source>
        <dbReference type="Proteomes" id="UP000605970"/>
    </source>
</evidence>
<dbReference type="InterPro" id="IPR029034">
    <property type="entry name" value="Cystine-knot_cytokine"/>
</dbReference>
<proteinExistence type="predicted"/>
<dbReference type="EMBL" id="JABEBT010000027">
    <property type="protein sequence ID" value="KAF7636743.1"/>
    <property type="molecule type" value="Genomic_DNA"/>
</dbReference>
<protein>
    <recommendedName>
        <fullName evidence="3">NGF domain-containing protein</fullName>
    </recommendedName>
</protein>
<reference evidence="1" key="1">
    <citation type="journal article" date="2020" name="Ecol. Evol.">
        <title>Genome structure and content of the rice root-knot nematode (Meloidogyne graminicola).</title>
        <authorList>
            <person name="Phan N.T."/>
            <person name="Danchin E.G.J."/>
            <person name="Klopp C."/>
            <person name="Perfus-Barbeoch L."/>
            <person name="Kozlowski D.K."/>
            <person name="Koutsovoulos G.D."/>
            <person name="Lopez-Roques C."/>
            <person name="Bouchez O."/>
            <person name="Zahm M."/>
            <person name="Besnard G."/>
            <person name="Bellafiore S."/>
        </authorList>
    </citation>
    <scope>NUCLEOTIDE SEQUENCE</scope>
    <source>
        <strain evidence="1">VN-18</strain>
    </source>
</reference>
<dbReference type="Proteomes" id="UP000605970">
    <property type="component" value="Unassembled WGS sequence"/>
</dbReference>
<dbReference type="SUPFAM" id="SSF57501">
    <property type="entry name" value="Cystine-knot cytokines"/>
    <property type="match status" value="1"/>
</dbReference>
<sequence>MFVKKPRMEEFSSGFLRFRQNFSTKKKIFKLRKRNLSLSTYFPHLKYLFSFFTSFSSIFILLQLILFFGCLLPEVSSYFVLARYSTLPIRHPHYNSNYFDQLLQKYPQKQQIWNTQQQVFSSLNFPYKNEDKKRASIISEHLTEHEHVCTTIIRRDYAPKHGHDEKHQFVATFIECANSKGDQCHGIDDIMNCAYSSKCVTIYELRPASIRIEGDTGDFVDGMIRVPITCQCQLYRRIFVGNTD</sequence>
<organism evidence="1 2">
    <name type="scientific">Meloidogyne graminicola</name>
    <dbReference type="NCBI Taxonomy" id="189291"/>
    <lineage>
        <taxon>Eukaryota</taxon>
        <taxon>Metazoa</taxon>
        <taxon>Ecdysozoa</taxon>
        <taxon>Nematoda</taxon>
        <taxon>Chromadorea</taxon>
        <taxon>Rhabditida</taxon>
        <taxon>Tylenchina</taxon>
        <taxon>Tylenchomorpha</taxon>
        <taxon>Tylenchoidea</taxon>
        <taxon>Meloidogynidae</taxon>
        <taxon>Meloidogyninae</taxon>
        <taxon>Meloidogyne</taxon>
    </lineage>
</organism>
<dbReference type="AlphaFoldDB" id="A0A8S9ZUE5"/>
<keyword evidence="2" id="KW-1185">Reference proteome</keyword>
<dbReference type="Gene3D" id="2.10.90.10">
    <property type="entry name" value="Cystine-knot cytokines"/>
    <property type="match status" value="1"/>
</dbReference>
<accession>A0A8S9ZUE5</accession>
<comment type="caution">
    <text evidence="1">The sequence shown here is derived from an EMBL/GenBank/DDBJ whole genome shotgun (WGS) entry which is preliminary data.</text>
</comment>
<dbReference type="OrthoDB" id="5786576at2759"/>
<evidence type="ECO:0008006" key="3">
    <source>
        <dbReference type="Google" id="ProtNLM"/>
    </source>
</evidence>